<dbReference type="AlphaFoldDB" id="W5JN84"/>
<dbReference type="Proteomes" id="UP000000673">
    <property type="component" value="Unassembled WGS sequence"/>
</dbReference>
<sequence length="777" mass="86398">MKDINSGNNGKGNLHKDTIYKDVVIIVDQSGEIDAIDDCHLRHEAVRQCCSNGPSGISLSYMLAGHWPYWVPEQAQKHPDELLRARLNYYDAQKSLVEHDLFSLADGLEGRSTNPVSLLLDSLQHPCADLGMDLPSMVEYRYHAEKEVDHLVLGRGPPGGSWHRMDPNLRTLSLAAWMSLPGLPFAEWEAQHPLVEPAEITLERPLQLANGHGNESVVESTRSAKRKGGINGTRTAEVHGCVRCRELAAKQHRHRNVQSQQKVALRCSKCRSNEPIIDSNNNKGQRQMNGEDGQGGAQDANVVAVLDERSGKVNMKLLYPPRRNLSLKRQVSKEVETRALISRVAQYYESYVTEMGLDKYFMNSTIVTTVVPMEVAGGTVPDRLKNGRWIVAGFNTATNKRFTIVCRNLVLANGASDLANRLGVKGEGLQMPWVKYELPHLERALERYDEHSRTELKPVLIVGAGLSAADAVTICRSSGIPVVHVYRNRTAGLDKMLPGNVYPEYHEVHKMMKDSNRKHELYTPLPEHTIVDLSISTSTGEGEVHRVTVQHLKTGERRELEVSYCAILIGSRPDLRFISTIVNGKGTTNGVESNTAPLVISCPDSDADDEAERCFGRPPAAQPLTMWTFTEQLLFSRLGRKLFWFKNMCAKCKHINLTDKTRHKQQQQQQQQYSALGSHCPHEEIDPSHAFPFVLSATRQQQPLSAASGMGLGEDPAKPIDCKNNPIDVDKYTNAVLRTPHTGLFAMGPLVGDNFVRFIPGGALSITAALHKRTEND</sequence>
<gene>
    <name evidence="2" type="ORF">AND_002636</name>
</gene>
<dbReference type="STRING" id="43151.W5JN84"/>
<dbReference type="InterPro" id="IPR036188">
    <property type="entry name" value="FAD/NAD-bd_sf"/>
</dbReference>
<reference evidence="2" key="3">
    <citation type="journal article" date="2013" name="Nucleic Acids Res.">
        <title>The genome of Anopheles darlingi, the main neotropical malaria vector.</title>
        <authorList>
            <person name="Marinotti O."/>
            <person name="Cerqueira G.C."/>
            <person name="de Almeida L.G."/>
            <person name="Ferro M.I."/>
            <person name="Loreto E.L."/>
            <person name="Zaha A."/>
            <person name="Teixeira S.M."/>
            <person name="Wespiser A.R."/>
            <person name="Almeida E Silva A."/>
            <person name="Schlindwein A.D."/>
            <person name="Pacheco A.C."/>
            <person name="Silva A.L."/>
            <person name="Graveley B.R."/>
            <person name="Walenz B.P."/>
            <person name="Lima Bde A."/>
            <person name="Ribeiro C.A."/>
            <person name="Nunes-Silva C.G."/>
            <person name="de Carvalho C.R."/>
            <person name="Soares C.M."/>
            <person name="de Menezes C.B."/>
            <person name="Matiolli C."/>
            <person name="Caffrey D."/>
            <person name="Araujo D.A."/>
            <person name="de Oliveira D.M."/>
            <person name="Golenbock D."/>
            <person name="Grisard E.C."/>
            <person name="Fantinatti-Garboggini F."/>
            <person name="de Carvalho F.M."/>
            <person name="Barcellos F.G."/>
            <person name="Prosdocimi F."/>
            <person name="May G."/>
            <person name="Azevedo Junior G.M."/>
            <person name="Guimaraes G.M."/>
            <person name="Goldman G.H."/>
            <person name="Padilha I.Q."/>
            <person name="Batista Jda S."/>
            <person name="Ferro J.A."/>
            <person name="Ribeiro J.M."/>
            <person name="Fietto J.L."/>
            <person name="Dabbas K.M."/>
            <person name="Cerdeira L."/>
            <person name="Agnez-Lima L.F."/>
            <person name="Brocchi M."/>
            <person name="de Carvalho M.O."/>
            <person name="Teixeira Mde M."/>
            <person name="Diniz Maia Mde M."/>
            <person name="Goldman M.H."/>
            <person name="Cruz Schneider M.P."/>
            <person name="Felipe M.S."/>
            <person name="Hungria M."/>
            <person name="Nicolas M.F."/>
            <person name="Pereira M."/>
            <person name="Montes M.A."/>
            <person name="Cantao M.E."/>
            <person name="Vincentz M."/>
            <person name="Rafael M.S."/>
            <person name="Silverman N."/>
            <person name="Stoco P.H."/>
            <person name="Souza R.C."/>
            <person name="Vicentini R."/>
            <person name="Gazzinelli R.T."/>
            <person name="Neves Rde O."/>
            <person name="Silva R."/>
            <person name="Astolfi-Filho S."/>
            <person name="Maciel T.E."/>
            <person name="Urmenyi T.P."/>
            <person name="Tadei W.P."/>
            <person name="Camargo E.P."/>
            <person name="de Vasconcelos A.T."/>
        </authorList>
    </citation>
    <scope>NUCLEOTIDE SEQUENCE</scope>
</reference>
<reference evidence="3" key="4">
    <citation type="submission" date="2015-06" db="UniProtKB">
        <authorList>
            <consortium name="EnsemblMetazoa"/>
        </authorList>
    </citation>
    <scope>IDENTIFICATION</scope>
</reference>
<dbReference type="VEuPathDB" id="VectorBase:ADAC002636"/>
<dbReference type="InterPro" id="IPR029731">
    <property type="entry name" value="OSGIN1/2"/>
</dbReference>
<evidence type="ECO:0000313" key="3">
    <source>
        <dbReference type="EnsemblMetazoa" id="ADAC002636-PA"/>
    </source>
</evidence>
<dbReference type="VEuPathDB" id="VectorBase:ADAR2_002262"/>
<feature type="compositionally biased region" description="Polar residues" evidence="1">
    <location>
        <begin position="278"/>
        <end position="288"/>
    </location>
</feature>
<dbReference type="OMA" id="CKHINLT"/>
<protein>
    <recommendedName>
        <fullName evidence="5">FAD/NAD(P)-binding domain-containing protein</fullName>
    </recommendedName>
</protein>
<name>W5JN84_ANODA</name>
<keyword evidence="4" id="KW-1185">Reference proteome</keyword>
<dbReference type="EMBL" id="ADMH02000621">
    <property type="protein sequence ID" value="ETN65591.1"/>
    <property type="molecule type" value="Genomic_DNA"/>
</dbReference>
<feature type="region of interest" description="Disordered" evidence="1">
    <location>
        <begin position="276"/>
        <end position="297"/>
    </location>
</feature>
<organism evidence="2">
    <name type="scientific">Anopheles darlingi</name>
    <name type="common">Mosquito</name>
    <dbReference type="NCBI Taxonomy" id="43151"/>
    <lineage>
        <taxon>Eukaryota</taxon>
        <taxon>Metazoa</taxon>
        <taxon>Ecdysozoa</taxon>
        <taxon>Arthropoda</taxon>
        <taxon>Hexapoda</taxon>
        <taxon>Insecta</taxon>
        <taxon>Pterygota</taxon>
        <taxon>Neoptera</taxon>
        <taxon>Endopterygota</taxon>
        <taxon>Diptera</taxon>
        <taxon>Nematocera</taxon>
        <taxon>Culicoidea</taxon>
        <taxon>Culicidae</taxon>
        <taxon>Anophelinae</taxon>
        <taxon>Anopheles</taxon>
    </lineage>
</organism>
<reference evidence="2 4" key="1">
    <citation type="journal article" date="2010" name="BMC Genomics">
        <title>Combination of measures distinguishes pre-miRNAs from other stem-loops in the genome of the newly sequenced Anopheles darlingi.</title>
        <authorList>
            <person name="Mendes N.D."/>
            <person name="Freitas A.T."/>
            <person name="Vasconcelos A.T."/>
            <person name="Sagot M.F."/>
        </authorList>
    </citation>
    <scope>NUCLEOTIDE SEQUENCE</scope>
</reference>
<dbReference type="eggNOG" id="ENOG502QRUQ">
    <property type="taxonomic scope" value="Eukaryota"/>
</dbReference>
<accession>W5JN84</accession>
<evidence type="ECO:0000256" key="1">
    <source>
        <dbReference type="SAM" id="MobiDB-lite"/>
    </source>
</evidence>
<feature type="region of interest" description="Disordered" evidence="1">
    <location>
        <begin position="211"/>
        <end position="231"/>
    </location>
</feature>
<evidence type="ECO:0008006" key="5">
    <source>
        <dbReference type="Google" id="ProtNLM"/>
    </source>
</evidence>
<evidence type="ECO:0000313" key="2">
    <source>
        <dbReference type="EMBL" id="ETN65591.1"/>
    </source>
</evidence>
<dbReference type="HOGENOM" id="CLU_019308_2_0_1"/>
<dbReference type="SUPFAM" id="SSF51905">
    <property type="entry name" value="FAD/NAD(P)-binding domain"/>
    <property type="match status" value="2"/>
</dbReference>
<evidence type="ECO:0000313" key="4">
    <source>
        <dbReference type="Proteomes" id="UP000000673"/>
    </source>
</evidence>
<dbReference type="PANTHER" id="PTHR15192">
    <property type="entry name" value="PROTEIN CBG05349"/>
    <property type="match status" value="1"/>
</dbReference>
<dbReference type="Gene3D" id="3.50.50.60">
    <property type="entry name" value="FAD/NAD(P)-binding domain"/>
    <property type="match status" value="2"/>
</dbReference>
<dbReference type="PANTHER" id="PTHR15192:SF8">
    <property type="entry name" value="FAD_NAD(P)-BINDING DOMAIN-CONTAINING PROTEIN"/>
    <property type="match status" value="1"/>
</dbReference>
<proteinExistence type="predicted"/>
<dbReference type="EnsemblMetazoa" id="ADAC002636-RA">
    <property type="protein sequence ID" value="ADAC002636-PA"/>
    <property type="gene ID" value="ADAC002636"/>
</dbReference>
<reference evidence="2" key="2">
    <citation type="submission" date="2010-05" db="EMBL/GenBank/DDBJ databases">
        <authorList>
            <person name="Almeida L.G."/>
            <person name="Nicolas M.F."/>
            <person name="Souza R.C."/>
            <person name="Vasconcelos A.T.R."/>
        </authorList>
    </citation>
    <scope>NUCLEOTIDE SEQUENCE</scope>
</reference>